<reference evidence="1" key="1">
    <citation type="submission" date="2020-05" db="EMBL/GenBank/DDBJ databases">
        <title>Large-scale comparative analyses of tick genomes elucidate their genetic diversity and vector capacities.</title>
        <authorList>
            <person name="Jia N."/>
            <person name="Wang J."/>
            <person name="Shi W."/>
            <person name="Du L."/>
            <person name="Sun Y."/>
            <person name="Zhan W."/>
            <person name="Jiang J."/>
            <person name="Wang Q."/>
            <person name="Zhang B."/>
            <person name="Ji P."/>
            <person name="Sakyi L.B."/>
            <person name="Cui X."/>
            <person name="Yuan T."/>
            <person name="Jiang B."/>
            <person name="Yang W."/>
            <person name="Lam T.T.-Y."/>
            <person name="Chang Q."/>
            <person name="Ding S."/>
            <person name="Wang X."/>
            <person name="Zhu J."/>
            <person name="Ruan X."/>
            <person name="Zhao L."/>
            <person name="Wei J."/>
            <person name="Que T."/>
            <person name="Du C."/>
            <person name="Cheng J."/>
            <person name="Dai P."/>
            <person name="Han X."/>
            <person name="Huang E."/>
            <person name="Gao Y."/>
            <person name="Liu J."/>
            <person name="Shao H."/>
            <person name="Ye R."/>
            <person name="Li L."/>
            <person name="Wei W."/>
            <person name="Wang X."/>
            <person name="Wang C."/>
            <person name="Yang T."/>
            <person name="Huo Q."/>
            <person name="Li W."/>
            <person name="Guo W."/>
            <person name="Chen H."/>
            <person name="Zhou L."/>
            <person name="Ni X."/>
            <person name="Tian J."/>
            <person name="Zhou Y."/>
            <person name="Sheng Y."/>
            <person name="Liu T."/>
            <person name="Pan Y."/>
            <person name="Xia L."/>
            <person name="Li J."/>
            <person name="Zhao F."/>
            <person name="Cao W."/>
        </authorList>
    </citation>
    <scope>NUCLEOTIDE SEQUENCE</scope>
    <source>
        <strain evidence="1">Dsil-2018</strain>
    </source>
</reference>
<dbReference type="EMBL" id="CM023470">
    <property type="protein sequence ID" value="KAH7979506.1"/>
    <property type="molecule type" value="Genomic_DNA"/>
</dbReference>
<accession>A0ACB8DYS8</accession>
<organism evidence="1 2">
    <name type="scientific">Dermacentor silvarum</name>
    <name type="common">Tick</name>
    <dbReference type="NCBI Taxonomy" id="543639"/>
    <lineage>
        <taxon>Eukaryota</taxon>
        <taxon>Metazoa</taxon>
        <taxon>Ecdysozoa</taxon>
        <taxon>Arthropoda</taxon>
        <taxon>Chelicerata</taxon>
        <taxon>Arachnida</taxon>
        <taxon>Acari</taxon>
        <taxon>Parasitiformes</taxon>
        <taxon>Ixodida</taxon>
        <taxon>Ixodoidea</taxon>
        <taxon>Ixodidae</taxon>
        <taxon>Rhipicephalinae</taxon>
        <taxon>Dermacentor</taxon>
    </lineage>
</organism>
<dbReference type="Proteomes" id="UP000821865">
    <property type="component" value="Chromosome 1"/>
</dbReference>
<sequence>MRPAEDSGIPPMSVQHRATSSVGNAACQTPMSSTNAPQNPKSAVVGTLPPVKNVRIGSRRRTSFADDASSVPCSKSSSPRRGSRSRSASRSRPISPPPVHSSSKGGFKSRTGSGLSNRPQSKTPTGGKEKSSLTWADNARGNQTQAFNSQDSHDPRFTNELEELRRANDSLRKENAEFKQEISLLAAEMAKIRRLALTSPAHQPAARSSARGTLKNAISNAQTGLSHVQEMIAHPQLDLVALNARILRLEGTSHGFLRSTSAAQGKGGVATLVGKKLTCIQRDLGPADNGVEYVMTELLVDPPKRRLRNSFFILNVYCRPSVHRARAGGILKKAVHFPAVNL</sequence>
<comment type="caution">
    <text evidence="1">The sequence shown here is derived from an EMBL/GenBank/DDBJ whole genome shotgun (WGS) entry which is preliminary data.</text>
</comment>
<protein>
    <submittedName>
        <fullName evidence="1">Uncharacterized protein</fullName>
    </submittedName>
</protein>
<evidence type="ECO:0000313" key="2">
    <source>
        <dbReference type="Proteomes" id="UP000821865"/>
    </source>
</evidence>
<name>A0ACB8DYS8_DERSI</name>
<proteinExistence type="predicted"/>
<keyword evidence="2" id="KW-1185">Reference proteome</keyword>
<gene>
    <name evidence="1" type="ORF">HPB49_009670</name>
</gene>
<evidence type="ECO:0000313" key="1">
    <source>
        <dbReference type="EMBL" id="KAH7979506.1"/>
    </source>
</evidence>